<accession>A0A4R4WPH8</accession>
<dbReference type="InterPro" id="IPR036388">
    <property type="entry name" value="WH-like_DNA-bd_sf"/>
</dbReference>
<comment type="caution">
    <text evidence="3">The sequence shown here is derived from an EMBL/GenBank/DDBJ whole genome shotgun (WGS) entry which is preliminary data.</text>
</comment>
<keyword evidence="4" id="KW-1185">Reference proteome</keyword>
<dbReference type="Gene3D" id="1.10.10.10">
    <property type="entry name" value="Winged helix-like DNA-binding domain superfamily/Winged helix DNA-binding domain"/>
    <property type="match status" value="1"/>
</dbReference>
<dbReference type="InterPro" id="IPR036390">
    <property type="entry name" value="WH_DNA-bd_sf"/>
</dbReference>
<evidence type="ECO:0000313" key="3">
    <source>
        <dbReference type="EMBL" id="TDD19154.1"/>
    </source>
</evidence>
<dbReference type="OrthoDB" id="3171994at2"/>
<evidence type="ECO:0000313" key="4">
    <source>
        <dbReference type="Proteomes" id="UP000295172"/>
    </source>
</evidence>
<feature type="non-terminal residue" evidence="3">
    <location>
        <position position="186"/>
    </location>
</feature>
<feature type="compositionally biased region" description="Basic and acidic residues" evidence="1">
    <location>
        <begin position="175"/>
        <end position="186"/>
    </location>
</feature>
<dbReference type="AlphaFoldDB" id="A0A4R4WPH8"/>
<dbReference type="SUPFAM" id="SSF46785">
    <property type="entry name" value="Winged helix' DNA-binding domain"/>
    <property type="match status" value="1"/>
</dbReference>
<dbReference type="Proteomes" id="UP000295172">
    <property type="component" value="Unassembled WGS sequence"/>
</dbReference>
<sequence>MNRIDRLYALVEELRAAGRVGRTARQLAAHFEVSVRTIERDLSALGQAGAVGNEAGPRRRLHARPVDEPAAAQLHAGRSGGGRGGAQPERTCHVPAGRPQRVAEDHGRDAGTGARRGPHHRGQGPPAGAAGSRPGRRRSRDRLAGRPGQSRAPDPLHRRRRRGDGQGGRAAVRRGRSERFVPHGLV</sequence>
<dbReference type="Pfam" id="PF08279">
    <property type="entry name" value="HTH_11"/>
    <property type="match status" value="1"/>
</dbReference>
<name>A0A4R4WPH8_9ACTN</name>
<gene>
    <name evidence="3" type="ORF">E1218_24675</name>
</gene>
<protein>
    <submittedName>
        <fullName evidence="3">HTH domain-containing protein</fullName>
    </submittedName>
</protein>
<reference evidence="3 4" key="1">
    <citation type="submission" date="2019-02" db="EMBL/GenBank/DDBJ databases">
        <title>Draft genome sequences of novel Actinobacteria.</title>
        <authorList>
            <person name="Sahin N."/>
            <person name="Ay H."/>
            <person name="Saygin H."/>
        </authorList>
    </citation>
    <scope>NUCLEOTIDE SEQUENCE [LARGE SCALE GENOMIC DNA]</scope>
    <source>
        <strain evidence="3 4">16K104</strain>
    </source>
</reference>
<dbReference type="InterPro" id="IPR013196">
    <property type="entry name" value="HTH_11"/>
</dbReference>
<evidence type="ECO:0000256" key="1">
    <source>
        <dbReference type="SAM" id="MobiDB-lite"/>
    </source>
</evidence>
<proteinExistence type="predicted"/>
<dbReference type="EMBL" id="SMKR01000120">
    <property type="protein sequence ID" value="TDD19154.1"/>
    <property type="molecule type" value="Genomic_DNA"/>
</dbReference>
<feature type="region of interest" description="Disordered" evidence="1">
    <location>
        <begin position="70"/>
        <end position="186"/>
    </location>
</feature>
<organism evidence="3 4">
    <name type="scientific">Kribbella turkmenica</name>
    <dbReference type="NCBI Taxonomy" id="2530375"/>
    <lineage>
        <taxon>Bacteria</taxon>
        <taxon>Bacillati</taxon>
        <taxon>Actinomycetota</taxon>
        <taxon>Actinomycetes</taxon>
        <taxon>Propionibacteriales</taxon>
        <taxon>Kribbellaceae</taxon>
        <taxon>Kribbella</taxon>
    </lineage>
</organism>
<evidence type="ECO:0000259" key="2">
    <source>
        <dbReference type="Pfam" id="PF08279"/>
    </source>
</evidence>
<feature type="domain" description="Helix-turn-helix type 11" evidence="2">
    <location>
        <begin position="6"/>
        <end position="49"/>
    </location>
</feature>
<feature type="compositionally biased region" description="Low complexity" evidence="1">
    <location>
        <begin position="123"/>
        <end position="133"/>
    </location>
</feature>